<organism evidence="1 2">
    <name type="scientific">Bacteroides faecichinchillae</name>
    <dbReference type="NCBI Taxonomy" id="871325"/>
    <lineage>
        <taxon>Bacteria</taxon>
        <taxon>Pseudomonadati</taxon>
        <taxon>Bacteroidota</taxon>
        <taxon>Bacteroidia</taxon>
        <taxon>Bacteroidales</taxon>
        <taxon>Bacteroidaceae</taxon>
        <taxon>Bacteroides</taxon>
    </lineage>
</organism>
<dbReference type="STRING" id="871325.SAMN05444349_13937"/>
<dbReference type="Proteomes" id="UP000184436">
    <property type="component" value="Unassembled WGS sequence"/>
</dbReference>
<evidence type="ECO:0008006" key="3">
    <source>
        <dbReference type="Google" id="ProtNLM"/>
    </source>
</evidence>
<name>A0A1M5EYS8_9BACE</name>
<sequence length="1341" mass="146831">MEQIIINHADGSKTPLFSRKNISAVSKATQKIALLSEDVVSITITTATPLDLMIGDTTLIYGKKYKLNQLPQITKNGERNYTYELTLEGAQYDLIDVQYHLPEDCYGDTFYSDLGGHLEVLMWNISRVYPGLWKLGNYPKDTEYTNFTATEKNCLAALQEHCTNYGVEFEITSDGKTNTLNIKAKAGITHTFTLKYGRGRGLYQLSRTNVNNAGITNRLFIYGGTENLGKNYGHTKLCLPGTTRLTSYLEDAESIAAYGIKENEKNYTNIKPGRIGTVTALGTDKITFIDNTMFDLNAKEADGKTTKYLIEGTNAKIKFESGQLAGYEFDLHSYEHGTHKFVINKFQDENGTVFPSETSGAFQISVGDKYSILDIQLPQEYITEAENDLKEAGTKDFETMTQPQVSYKLALTEGFFISLWGKEVETEILHVGDFIPIEDEQIGVNKAVRITRIERDLLKRHSYDITLSDTVTKSTTVRVLNEIEDLNEVITINKLADPARARRRWLATQELLNMVFDPEGDYYSEKIKPLSIETQMLSVGAKSTQFTLQNITFQPNYGGNPNSLYVSSGTLVHYAIDPDALKLWGLSSATFTNLTSATAYYIYAKCPKNGDSGTIVLSATAKTVEAEAGYYNFLVGVLNSVVTDTNGKNPGRLVSLTYGSSTINGRFIRTGRIESSGGGKCYFDLDNDEIGGVIHFVSSDGTTKNVSDLDQIANETKNYINNTLPGILNEIQAQLDGQIEQFFETYDPTLTNAPAKDWNTTALKDEHLGELFYNTSTGKVFRFVKNGSTYSWQELQDSEVAQALVLANDALKLAGTKRRIFVAQPTTPYDVGDLWIQGSTGDIMRCKTARTSGSYNSADWVKASKYTDDTGLTNFINNNFTPTVNDLTTQIDGKIESWFQYSDPAANWTTTALKKAHVGDMWYSSSTKLLKRYTVSGSAYSWTTIEDQKAIDAYTAASKAQDTADGKRQVFVTQPKPPYDIGDLWLTGGKTDGILKRCITKRTSGSYVANDWVEAVYYDNTQTTIDGGIVTAGTVQLAGSDASIKAGITGEGTADTSVRFWAGASKGNRATAPFRVLQDGSFVATKGTITGTINANAGSIGGFAIASGRIGVAASSGDTSGSGLALLSSFIKFSDSYRWASIGTNVLPASTGLVGVGRFTNKTPNSYGTNYGLLIEASGAMVNLGIVSKGAIVCDSYVADYGISKLLPSVNTCLTPGDATKPTLFKLMPRFIYSNSGIGLPRRDSICTVLGISNYTAFAVRITIICDRTSTQTGYVCGRNTFVKNSSGGNAMDSNYYPYRMNNNAGNETGKWNMAAGDIREFLLVWDGSSGYYAYLLNIRE</sequence>
<proteinExistence type="predicted"/>
<reference evidence="1 2" key="1">
    <citation type="submission" date="2016-11" db="EMBL/GenBank/DDBJ databases">
        <authorList>
            <person name="Jaros S."/>
            <person name="Januszkiewicz K."/>
            <person name="Wedrychowicz H."/>
        </authorList>
    </citation>
    <scope>NUCLEOTIDE SEQUENCE [LARGE SCALE GENOMIC DNA]</scope>
    <source>
        <strain evidence="1 2">DSM 26883</strain>
    </source>
</reference>
<dbReference type="EMBL" id="FQVD01000039">
    <property type="protein sequence ID" value="SHF84306.1"/>
    <property type="molecule type" value="Genomic_DNA"/>
</dbReference>
<evidence type="ECO:0000313" key="1">
    <source>
        <dbReference type="EMBL" id="SHF84306.1"/>
    </source>
</evidence>
<evidence type="ECO:0000313" key="2">
    <source>
        <dbReference type="Proteomes" id="UP000184436"/>
    </source>
</evidence>
<protein>
    <recommendedName>
        <fullName evidence="3">Phage minor structural protein, N-terminal region</fullName>
    </recommendedName>
</protein>
<accession>A0A1M5EYS8</accession>
<keyword evidence="2" id="KW-1185">Reference proteome</keyword>
<gene>
    <name evidence="1" type="ORF">SAMN05444349_13937</name>
</gene>